<accession>A0AAD5R545</accession>
<keyword evidence="10" id="KW-1185">Reference proteome</keyword>
<keyword evidence="3" id="KW-0489">Methyltransferase</keyword>
<dbReference type="InterPro" id="IPR050973">
    <property type="entry name" value="H3K9_Histone-Lys_N-MTase"/>
</dbReference>
<evidence type="ECO:0000259" key="8">
    <source>
        <dbReference type="Pfam" id="PF00856"/>
    </source>
</evidence>
<evidence type="ECO:0000313" key="10">
    <source>
        <dbReference type="Proteomes" id="UP001196413"/>
    </source>
</evidence>
<proteinExistence type="predicted"/>
<dbReference type="PANTHER" id="PTHR46223">
    <property type="entry name" value="HISTONE-LYSINE N-METHYLTRANSFERASE SUV39H"/>
    <property type="match status" value="1"/>
</dbReference>
<dbReference type="Pfam" id="PF00856">
    <property type="entry name" value="SET"/>
    <property type="match status" value="1"/>
</dbReference>
<evidence type="ECO:0000256" key="3">
    <source>
        <dbReference type="ARBA" id="ARBA00022603"/>
    </source>
</evidence>
<keyword evidence="6" id="KW-0479">Metal-binding</keyword>
<evidence type="ECO:0000313" key="9">
    <source>
        <dbReference type="EMBL" id="KAJ1369721.1"/>
    </source>
</evidence>
<sequence length="157" mass="17686">MVQNFKDYKHRIGRTGTMGGGGGAIIMLSMNADRDLIIPLAGPLTEWTAMMKTCNLESVKKQPLHTLQDSEFEQFDQWIRAIYIDPKRKGNVSRFITHGCLPNLTMMRYAENDLRPSRSRAILFAAQPIVGGSEVINTHDFLPKVDEIPESLEITIP</sequence>
<dbReference type="GO" id="GO:0008168">
    <property type="term" value="F:methyltransferase activity"/>
    <property type="evidence" value="ECO:0007669"/>
    <property type="project" value="UniProtKB-KW"/>
</dbReference>
<dbReference type="Proteomes" id="UP001196413">
    <property type="component" value="Unassembled WGS sequence"/>
</dbReference>
<dbReference type="InterPro" id="IPR001214">
    <property type="entry name" value="SET_dom"/>
</dbReference>
<evidence type="ECO:0000256" key="1">
    <source>
        <dbReference type="ARBA" id="ARBA00004286"/>
    </source>
</evidence>
<protein>
    <recommendedName>
        <fullName evidence="8">SET domain-containing protein</fullName>
    </recommendedName>
</protein>
<organism evidence="9 10">
    <name type="scientific">Parelaphostrongylus tenuis</name>
    <name type="common">Meningeal worm</name>
    <dbReference type="NCBI Taxonomy" id="148309"/>
    <lineage>
        <taxon>Eukaryota</taxon>
        <taxon>Metazoa</taxon>
        <taxon>Ecdysozoa</taxon>
        <taxon>Nematoda</taxon>
        <taxon>Chromadorea</taxon>
        <taxon>Rhabditida</taxon>
        <taxon>Rhabditina</taxon>
        <taxon>Rhabditomorpha</taxon>
        <taxon>Strongyloidea</taxon>
        <taxon>Metastrongylidae</taxon>
        <taxon>Parelaphostrongylus</taxon>
    </lineage>
</organism>
<reference evidence="9" key="1">
    <citation type="submission" date="2021-06" db="EMBL/GenBank/DDBJ databases">
        <title>Parelaphostrongylus tenuis whole genome reference sequence.</title>
        <authorList>
            <person name="Garwood T.J."/>
            <person name="Larsen P.A."/>
            <person name="Fountain-Jones N.M."/>
            <person name="Garbe J.R."/>
            <person name="Macchietto M.G."/>
            <person name="Kania S.A."/>
            <person name="Gerhold R.W."/>
            <person name="Richards J.E."/>
            <person name="Wolf T.M."/>
        </authorList>
    </citation>
    <scope>NUCLEOTIDE SEQUENCE</scope>
    <source>
        <strain evidence="9">MNPRO001-30</strain>
        <tissue evidence="9">Meninges</tissue>
    </source>
</reference>
<keyword evidence="5" id="KW-0949">S-adenosyl-L-methionine</keyword>
<dbReference type="GO" id="GO:0032259">
    <property type="term" value="P:methylation"/>
    <property type="evidence" value="ECO:0007669"/>
    <property type="project" value="UniProtKB-KW"/>
</dbReference>
<dbReference type="PANTHER" id="PTHR46223:SF3">
    <property type="entry name" value="HISTONE-LYSINE N-METHYLTRANSFERASE SET-23"/>
    <property type="match status" value="1"/>
</dbReference>
<name>A0AAD5R545_PARTN</name>
<comment type="subcellular location">
    <subcellularLocation>
        <location evidence="1">Chromosome</location>
    </subcellularLocation>
</comment>
<dbReference type="AlphaFoldDB" id="A0AAD5R545"/>
<evidence type="ECO:0000256" key="5">
    <source>
        <dbReference type="ARBA" id="ARBA00022691"/>
    </source>
</evidence>
<dbReference type="EMBL" id="JAHQIW010006663">
    <property type="protein sequence ID" value="KAJ1369721.1"/>
    <property type="molecule type" value="Genomic_DNA"/>
</dbReference>
<evidence type="ECO:0000256" key="4">
    <source>
        <dbReference type="ARBA" id="ARBA00022679"/>
    </source>
</evidence>
<gene>
    <name evidence="9" type="ORF">KIN20_031263</name>
</gene>
<dbReference type="SUPFAM" id="SSF82199">
    <property type="entry name" value="SET domain"/>
    <property type="match status" value="1"/>
</dbReference>
<keyword evidence="4" id="KW-0808">Transferase</keyword>
<evidence type="ECO:0000256" key="7">
    <source>
        <dbReference type="ARBA" id="ARBA00022833"/>
    </source>
</evidence>
<evidence type="ECO:0000256" key="2">
    <source>
        <dbReference type="ARBA" id="ARBA00022454"/>
    </source>
</evidence>
<keyword evidence="7" id="KW-0862">Zinc</keyword>
<dbReference type="GO" id="GO:0046872">
    <property type="term" value="F:metal ion binding"/>
    <property type="evidence" value="ECO:0007669"/>
    <property type="project" value="UniProtKB-KW"/>
</dbReference>
<feature type="domain" description="SET" evidence="8">
    <location>
        <begin position="49"/>
        <end position="137"/>
    </location>
</feature>
<evidence type="ECO:0000256" key="6">
    <source>
        <dbReference type="ARBA" id="ARBA00022723"/>
    </source>
</evidence>
<comment type="caution">
    <text evidence="9">The sequence shown here is derived from an EMBL/GenBank/DDBJ whole genome shotgun (WGS) entry which is preliminary data.</text>
</comment>
<dbReference type="Gene3D" id="2.170.270.10">
    <property type="entry name" value="SET domain"/>
    <property type="match status" value="1"/>
</dbReference>
<keyword evidence="2" id="KW-0158">Chromosome</keyword>
<dbReference type="InterPro" id="IPR046341">
    <property type="entry name" value="SET_dom_sf"/>
</dbReference>
<dbReference type="GO" id="GO:0005694">
    <property type="term" value="C:chromosome"/>
    <property type="evidence" value="ECO:0007669"/>
    <property type="project" value="UniProtKB-SubCell"/>
</dbReference>